<proteinExistence type="predicted"/>
<organism evidence="1 2">
    <name type="scientific">Vitreoscilla filiformis</name>
    <dbReference type="NCBI Taxonomy" id="63"/>
    <lineage>
        <taxon>Bacteria</taxon>
        <taxon>Pseudomonadati</taxon>
        <taxon>Pseudomonadota</taxon>
        <taxon>Betaproteobacteria</taxon>
        <taxon>Neisseriales</taxon>
        <taxon>Neisseriaceae</taxon>
        <taxon>Vitreoscilla</taxon>
    </lineage>
</organism>
<dbReference type="Pfam" id="PF06821">
    <property type="entry name" value="Ser_hydrolase"/>
    <property type="match status" value="1"/>
</dbReference>
<keyword evidence="2" id="KW-1185">Reference proteome</keyword>
<gene>
    <name evidence="1" type="ORF">VITFI_CDS0025</name>
</gene>
<dbReference type="RefSeq" id="WP_089415268.1">
    <property type="nucleotide sequence ID" value="NZ_CP022423.1"/>
</dbReference>
<evidence type="ECO:0000313" key="1">
    <source>
        <dbReference type="EMBL" id="ASM75804.1"/>
    </source>
</evidence>
<accession>A0A221K9W5</accession>
<dbReference type="OrthoDB" id="9804993at2"/>
<sequence length="196" mass="21531">MTSKSPTFAPVTGPRILLLPGWQNSGPDHWQSRWEALHGDERVTQDDWLWPRRGDWMARLDEVILQDRRPVVLVAHSLGCQLVAAWAAHSRHTARVLAALLVAPPDVEAEAAPPQLFGWRPIVRQALPFPTVAVTSSDDPYCTPERAAAMVADWGAVCLEAGPLGHLNHESGLGDWPEGRALLTRLIAPVLDDDEA</sequence>
<evidence type="ECO:0000313" key="2">
    <source>
        <dbReference type="Proteomes" id="UP000199729"/>
    </source>
</evidence>
<dbReference type="KEGG" id="vff:VITFI_CDS0025"/>
<dbReference type="EMBL" id="CP022423">
    <property type="protein sequence ID" value="ASM75804.1"/>
    <property type="molecule type" value="Genomic_DNA"/>
</dbReference>
<dbReference type="AlphaFoldDB" id="A0A221K9W5"/>
<protein>
    <submittedName>
        <fullName evidence="1">Alpha/beta hydrolase</fullName>
    </submittedName>
</protein>
<keyword evidence="1" id="KW-0378">Hydrolase</keyword>
<name>A0A221K9W5_VITFI</name>
<reference evidence="1 2" key="1">
    <citation type="submission" date="2017-07" db="EMBL/GenBank/DDBJ databases">
        <title>Complete Genome Sequence of the cosmetic ferment Vitreoscilla filiformis (ATCC15551).</title>
        <authorList>
            <person name="Contreras S."/>
            <person name="Sagory-Zalkind P."/>
            <person name="Blanquart H."/>
            <person name="Iltis A."/>
            <person name="Morand S.C."/>
        </authorList>
    </citation>
    <scope>NUCLEOTIDE SEQUENCE [LARGE SCALE GENOMIC DNA]</scope>
    <source>
        <strain evidence="1 2">ATCC 15551</strain>
    </source>
</reference>
<dbReference type="Gene3D" id="3.40.50.1820">
    <property type="entry name" value="alpha/beta hydrolase"/>
    <property type="match status" value="1"/>
</dbReference>
<dbReference type="InterPro" id="IPR029058">
    <property type="entry name" value="AB_hydrolase_fold"/>
</dbReference>
<dbReference type="SUPFAM" id="SSF53474">
    <property type="entry name" value="alpha/beta-Hydrolases"/>
    <property type="match status" value="1"/>
</dbReference>
<dbReference type="Proteomes" id="UP000199729">
    <property type="component" value="Chromosome"/>
</dbReference>
<dbReference type="GO" id="GO:0016787">
    <property type="term" value="F:hydrolase activity"/>
    <property type="evidence" value="ECO:0007669"/>
    <property type="project" value="UniProtKB-KW"/>
</dbReference>
<dbReference type="InterPro" id="IPR010662">
    <property type="entry name" value="RBBP9/YdeN"/>
</dbReference>